<evidence type="ECO:0000313" key="2">
    <source>
        <dbReference type="EMBL" id="GJS79340.1"/>
    </source>
</evidence>
<accession>A0ABQ4YP78</accession>
<name>A0ABQ4YP78_9ASTR</name>
<dbReference type="EMBL" id="BQNB010010591">
    <property type="protein sequence ID" value="GJS79340.1"/>
    <property type="molecule type" value="Genomic_DNA"/>
</dbReference>
<dbReference type="Proteomes" id="UP001151760">
    <property type="component" value="Unassembled WGS sequence"/>
</dbReference>
<organism evidence="2 3">
    <name type="scientific">Tanacetum coccineum</name>
    <dbReference type="NCBI Taxonomy" id="301880"/>
    <lineage>
        <taxon>Eukaryota</taxon>
        <taxon>Viridiplantae</taxon>
        <taxon>Streptophyta</taxon>
        <taxon>Embryophyta</taxon>
        <taxon>Tracheophyta</taxon>
        <taxon>Spermatophyta</taxon>
        <taxon>Magnoliopsida</taxon>
        <taxon>eudicotyledons</taxon>
        <taxon>Gunneridae</taxon>
        <taxon>Pentapetalae</taxon>
        <taxon>asterids</taxon>
        <taxon>campanulids</taxon>
        <taxon>Asterales</taxon>
        <taxon>Asteraceae</taxon>
        <taxon>Asteroideae</taxon>
        <taxon>Anthemideae</taxon>
        <taxon>Anthemidinae</taxon>
        <taxon>Tanacetum</taxon>
    </lineage>
</organism>
<reference evidence="2" key="1">
    <citation type="journal article" date="2022" name="Int. J. Mol. Sci.">
        <title>Draft Genome of Tanacetum Coccineum: Genomic Comparison of Closely Related Tanacetum-Family Plants.</title>
        <authorList>
            <person name="Yamashiro T."/>
            <person name="Shiraishi A."/>
            <person name="Nakayama K."/>
            <person name="Satake H."/>
        </authorList>
    </citation>
    <scope>NUCLEOTIDE SEQUENCE</scope>
</reference>
<reference evidence="2" key="2">
    <citation type="submission" date="2022-01" db="EMBL/GenBank/DDBJ databases">
        <authorList>
            <person name="Yamashiro T."/>
            <person name="Shiraishi A."/>
            <person name="Satake H."/>
            <person name="Nakayama K."/>
        </authorList>
    </citation>
    <scope>NUCLEOTIDE SEQUENCE</scope>
</reference>
<sequence>MKLEIQALEKNNTWILVPLPHGKTPIGNKWVYKIKHKVDGAIERYKARLVAKGFKQKEGIDYTETFVPVAKMVTVRTLLNVVVHNDWIIEKLDVNIAFLYGNNKDVIHKIKQQLNDKFSIKDLGPLHYYLGIEFFTNTTGLAMSQRKYATELITYAGLLDTKPSTIPLDPTVKLTMDGGEPIFDPSTYKTLLGKLL</sequence>
<dbReference type="Pfam" id="PF07727">
    <property type="entry name" value="RVT_2"/>
    <property type="match status" value="1"/>
</dbReference>
<evidence type="ECO:0000313" key="3">
    <source>
        <dbReference type="Proteomes" id="UP001151760"/>
    </source>
</evidence>
<evidence type="ECO:0000259" key="1">
    <source>
        <dbReference type="Pfam" id="PF07727"/>
    </source>
</evidence>
<keyword evidence="3" id="KW-1185">Reference proteome</keyword>
<proteinExistence type="predicted"/>
<dbReference type="InterPro" id="IPR043502">
    <property type="entry name" value="DNA/RNA_pol_sf"/>
</dbReference>
<protein>
    <submittedName>
        <fullName evidence="2">Uncharacterized mitochondrial protein-like protein</fullName>
    </submittedName>
</protein>
<dbReference type="InterPro" id="IPR013103">
    <property type="entry name" value="RVT_2"/>
</dbReference>
<feature type="domain" description="Reverse transcriptase Ty1/copia-type" evidence="1">
    <location>
        <begin position="11"/>
        <end position="104"/>
    </location>
</feature>
<dbReference type="SUPFAM" id="SSF56672">
    <property type="entry name" value="DNA/RNA polymerases"/>
    <property type="match status" value="1"/>
</dbReference>
<comment type="caution">
    <text evidence="2">The sequence shown here is derived from an EMBL/GenBank/DDBJ whole genome shotgun (WGS) entry which is preliminary data.</text>
</comment>
<gene>
    <name evidence="2" type="ORF">Tco_0729221</name>
</gene>